<accession>D5EHH2</accession>
<dbReference type="InterPro" id="IPR015813">
    <property type="entry name" value="Pyrv/PenolPyrv_kinase-like_dom"/>
</dbReference>
<dbReference type="EC" id="4.1.3.39" evidence="5"/>
<evidence type="ECO:0000313" key="5">
    <source>
        <dbReference type="EMBL" id="ADE58004.1"/>
    </source>
</evidence>
<dbReference type="OrthoDB" id="86160at2"/>
<dbReference type="eggNOG" id="COG3836">
    <property type="taxonomic scope" value="Bacteria"/>
</dbReference>
<dbReference type="Gene3D" id="3.20.20.60">
    <property type="entry name" value="Phosphoenolpyruvate-binding domains"/>
    <property type="match status" value="1"/>
</dbReference>
<evidence type="ECO:0000256" key="2">
    <source>
        <dbReference type="ARBA" id="ARBA00022723"/>
    </source>
</evidence>
<proteinExistence type="inferred from homology"/>
<evidence type="ECO:0000256" key="1">
    <source>
        <dbReference type="ARBA" id="ARBA00005568"/>
    </source>
</evidence>
<dbReference type="InterPro" id="IPR040442">
    <property type="entry name" value="Pyrv_kinase-like_dom_sf"/>
</dbReference>
<keyword evidence="6" id="KW-1185">Reference proteome</keyword>
<protein>
    <submittedName>
        <fullName evidence="5">4-hydroxy-2-oxovalerate aldolase</fullName>
        <ecNumber evidence="5">4.1.3.39</ecNumber>
    </submittedName>
</protein>
<name>D5EHH2_AMICL</name>
<dbReference type="GO" id="GO:0008701">
    <property type="term" value="F:4-hydroxy-2-oxovalerate aldolase activity"/>
    <property type="evidence" value="ECO:0007669"/>
    <property type="project" value="UniProtKB-EC"/>
</dbReference>
<dbReference type="PANTHER" id="PTHR30502">
    <property type="entry name" value="2-KETO-3-DEOXY-L-RHAMNONATE ALDOLASE"/>
    <property type="match status" value="1"/>
</dbReference>
<comment type="similarity">
    <text evidence="1">Belongs to the HpcH/HpaI aldolase family.</text>
</comment>
<dbReference type="InterPro" id="IPR005000">
    <property type="entry name" value="Aldolase/citrate-lyase_domain"/>
</dbReference>
<dbReference type="GO" id="GO:0016832">
    <property type="term" value="F:aldehyde-lyase activity"/>
    <property type="evidence" value="ECO:0007669"/>
    <property type="project" value="TreeGrafter"/>
</dbReference>
<gene>
    <name evidence="5" type="ordered locus">Amico_1892</name>
</gene>
<dbReference type="EMBL" id="CP001997">
    <property type="protein sequence ID" value="ADE58004.1"/>
    <property type="molecule type" value="Genomic_DNA"/>
</dbReference>
<feature type="domain" description="HpcH/HpaI aldolase/citrate lyase" evidence="4">
    <location>
        <begin position="17"/>
        <end position="239"/>
    </location>
</feature>
<evidence type="ECO:0000256" key="3">
    <source>
        <dbReference type="ARBA" id="ARBA00023239"/>
    </source>
</evidence>
<dbReference type="STRING" id="572547.Amico_1892"/>
<dbReference type="Pfam" id="PF03328">
    <property type="entry name" value="HpcH_HpaI"/>
    <property type="match status" value="1"/>
</dbReference>
<dbReference type="KEGG" id="aco:Amico_1892"/>
<keyword evidence="3 5" id="KW-0456">Lyase</keyword>
<dbReference type="Proteomes" id="UP000002366">
    <property type="component" value="Chromosome"/>
</dbReference>
<dbReference type="GO" id="GO:0046872">
    <property type="term" value="F:metal ion binding"/>
    <property type="evidence" value="ECO:0007669"/>
    <property type="project" value="UniProtKB-KW"/>
</dbReference>
<dbReference type="SUPFAM" id="SSF51621">
    <property type="entry name" value="Phosphoenolpyruvate/pyruvate domain"/>
    <property type="match status" value="1"/>
</dbReference>
<sequence>MNNRVKDVLKRGGVVIGSFVGLNCPDLVEIMGLSGFDFCIIDTEHGPMNPESIQHMIRTAELSGMTPIVRVTQGAETDILRVLDVGAQGIHVPQVNDCERAKKVAAWSKYFPEGTRGVALPRALGYGLRPLTEAMKEVNQETLVITHCENVACLDCLHEIACLDGIDLIFVGPYDLSQSLGIPGQIDHPLMKETVARVLRITREAGKPAGIFVTSVDEALRRIEEGFQYIAYSIDMILFSQICKQTISDLKKK</sequence>
<dbReference type="GO" id="GO:0005737">
    <property type="term" value="C:cytoplasm"/>
    <property type="evidence" value="ECO:0007669"/>
    <property type="project" value="TreeGrafter"/>
</dbReference>
<dbReference type="PANTHER" id="PTHR30502:SF0">
    <property type="entry name" value="PHOSPHOENOLPYRUVATE CARBOXYLASE FAMILY PROTEIN"/>
    <property type="match status" value="1"/>
</dbReference>
<organism evidence="5 6">
    <name type="scientific">Aminobacterium colombiense (strain DSM 12261 / ALA-1)</name>
    <dbReference type="NCBI Taxonomy" id="572547"/>
    <lineage>
        <taxon>Bacteria</taxon>
        <taxon>Thermotogati</taxon>
        <taxon>Synergistota</taxon>
        <taxon>Synergistia</taxon>
        <taxon>Synergistales</taxon>
        <taxon>Aminobacteriaceae</taxon>
        <taxon>Aminobacterium</taxon>
    </lineage>
</organism>
<evidence type="ECO:0000259" key="4">
    <source>
        <dbReference type="Pfam" id="PF03328"/>
    </source>
</evidence>
<keyword evidence="2" id="KW-0479">Metal-binding</keyword>
<dbReference type="HOGENOM" id="CLU_059964_4_1_0"/>
<dbReference type="AlphaFoldDB" id="D5EHH2"/>
<dbReference type="RefSeq" id="WP_013049266.1">
    <property type="nucleotide sequence ID" value="NC_014011.1"/>
</dbReference>
<evidence type="ECO:0000313" key="6">
    <source>
        <dbReference type="Proteomes" id="UP000002366"/>
    </source>
</evidence>
<reference evidence="5 6" key="1">
    <citation type="journal article" date="2010" name="Stand. Genomic Sci.">
        <title>Complete genome sequence of Aminobacterium colombiense type strain (ALA-1).</title>
        <authorList>
            <person name="Chertkov O."/>
            <person name="Sikorski J."/>
            <person name="Brambilla E."/>
            <person name="Lapidus A."/>
            <person name="Copeland A."/>
            <person name="Glavina Del Rio T."/>
            <person name="Nolan M."/>
            <person name="Lucas S."/>
            <person name="Tice H."/>
            <person name="Cheng J.F."/>
            <person name="Han C."/>
            <person name="Detter J.C."/>
            <person name="Bruce D."/>
            <person name="Tapia R."/>
            <person name="Goodwin L."/>
            <person name="Pitluck S."/>
            <person name="Liolios K."/>
            <person name="Ivanova N."/>
            <person name="Mavromatis K."/>
            <person name="Ovchinnikova G."/>
            <person name="Pati A."/>
            <person name="Chen A."/>
            <person name="Palaniappan K."/>
            <person name="Land M."/>
            <person name="Hauser L."/>
            <person name="Chang Y.J."/>
            <person name="Jeffries C.D."/>
            <person name="Spring S."/>
            <person name="Rohde M."/>
            <person name="Goker M."/>
            <person name="Bristow J."/>
            <person name="Eisen J.A."/>
            <person name="Markowitz V."/>
            <person name="Hugenholtz P."/>
            <person name="Kyrpides N.C."/>
            <person name="Klenk H.P."/>
        </authorList>
    </citation>
    <scope>NUCLEOTIDE SEQUENCE [LARGE SCALE GENOMIC DNA]</scope>
    <source>
        <strain evidence="6">DSM 12261 / ALA-1</strain>
    </source>
</reference>
<dbReference type="InterPro" id="IPR050251">
    <property type="entry name" value="HpcH-HpaI_aldolase"/>
</dbReference>